<dbReference type="PANTHER" id="PTHR40094">
    <property type="entry name" value="ALPHA-2-MACROGLOBULIN HOMOLOG"/>
    <property type="match status" value="1"/>
</dbReference>
<accession>A0A9D2APJ3</accession>
<dbReference type="Pfam" id="PF17973">
    <property type="entry name" value="bMG10"/>
    <property type="match status" value="1"/>
</dbReference>
<dbReference type="Pfam" id="PF01835">
    <property type="entry name" value="MG2"/>
    <property type="match status" value="1"/>
</dbReference>
<evidence type="ECO:0000259" key="2">
    <source>
        <dbReference type="SMART" id="SM01360"/>
    </source>
</evidence>
<feature type="domain" description="Alpha-2-macroglobulin" evidence="2">
    <location>
        <begin position="1148"/>
        <end position="1238"/>
    </location>
</feature>
<dbReference type="InterPro" id="IPR002890">
    <property type="entry name" value="MG2"/>
</dbReference>
<evidence type="ECO:0000313" key="3">
    <source>
        <dbReference type="EMBL" id="HIX45158.1"/>
    </source>
</evidence>
<gene>
    <name evidence="3" type="ORF">H9982_02950</name>
</gene>
<sequence length="1902" mass="213140">MKNARKRLSEALQRGNSQEIIAAIVQESVSQLFIDADSMPVVTDRISQVAASCKREADKSILHLFLADLYMQHYNHNAYKVRSRSYIPDNKDMETWATLNYCDTVEALLGLALSPSQALQATPMSAYRKVMEVSDEDMTDEEAWRQALLFNPTLYDYAARRAIALYADVSRMRPSQGRGTPPEPEPFYASADVFVRDTLPEGVGSPDIWRLYKEMLEAHAGDKSQEALFMWNLERLEYAREVCMDEALYGRSLERLIADYADKDFVIEAVIDRARWQADSNEYDVLRQLYDTLNRWIERYPHYYRTDCLREMCRTMTYARVRASVPQVIYPDTETTVEVEYSNARQISYSLIHCEGILPTENIPYLNDNRAKGREVAHGRVELSDTLTFVSHRAQLSLPALPPGCYALKMDADGKNSDVLFFTVSRYMVLSLSSPSDEAMLLVVDSRSGNPAVGVPVVLCNNKGNRVKSAVTDTMGVCCMSIDMERSYRAFVMDGEDRFASPVSVYGYKLYRGSDMNISLFTDRSLYRPGQKLYFSAIVYRLDEGVREVVSQAEVRLTLDGANGEELWRDTLVTDRYGSVHGEVSLPEELLTGMWLLSAEVTIDDDCKAEDSRSLMVSEYKRPQFEVRCNPIKGSFSFGDTVTVTGVAATYSGVPLPQSDVTYTVVRQPLYWGWYGGEAETVAEGTTQTDGQGNFSLDFCAEAAADDPLARHAMMRFGVTVTVTSSTGESQKDEVTVVVSDASIYIVMDMPAMVRCDKAGDIAVAVKNSDGNTVPVEVNFSLYRLADGPVGCSLDKLQTQGDAVWTAKLPAGVANLSLPWSTFASGAYRCVARAVDMQGRPVEQTAHFVLYRTDDVRPPVSVPLWIPETEQTVRPGETARFAVGSSFEDASLFYTVVDGDEVVECRRIALDNSMALIEIPYLPQYGTSLRVALVLVRDGVVYRGARLSAQGQFTYRGGVVVQRREPDYKLSVVPETFRDKTQPGAHETWRFTVRDAAGRPVDALFMAELYDASLDALYEHRWLFDPLYSSPGGDAEWQTPWRAGEDVSFYASYANDATLYKTPLVPCISLNTYGLNGLYMDGMIYGLASNSVMRSMAAPDAMVAMDMESAREEAYGITEKKMYRTAEESETMRQSVEKVEYRENLAETAFFYPHLVTDKEGRVAIEFTLPDVNTTWNFFSLAITPALLHGRFDAEVISSKPLMVAPNMPRFVRQGDKLQLSLAVQNTTDTILRGVAHVTLYNPGNEQVLCTDTLSFEAQAHAAATVQFAVEVPESLPVMGVRVGAATPLYADGEQQLVAVLPATAMVTEALPFYIGADVADTTIVFDAMEQQMSRPSLRNNRVTLEYCDNPVWYAVTALSPLAEPLDRSAISVMASLYANVAAHGIAVQNRTIADALREWKERAERGEKPLSFVSQLEQNKELKQLLLQQTPWVLDAADDTGRMSQLATLLDTDRSQRLAAAAVRRLQEMQLASGGWGWYEYMPPSFFITLNLLEGFSRLSGWGEMPYDADVADMEMKALRYVDNELVRLRNGQQPKGVSYDELCYLYTRSAYRDVPVAGAALALHKQLIGWVLAEWHTYSEVEKAYAAVALFRYGYEKEAREIVESLREYALTTSSQGMFWAHNRSRYFYRNSAVQVQCAIYKAFELIDPRTAELDAMRQWLLMQKQTQMWANVPSTLDAVALLLTSGSDWVAEGRNTRLTWGGTRLPEPVAIEQTLGYEKYVRSGEAITPSDARVVVDDHASHPSWGALYWQYEDKMSAIEAQGNEQINILRDYFTRRDGVLVPVDAASLRVGDRVLVRMVLYVDRDMQFVTLTDSRPACFEPVEPLPQYECGEGICYYREPTDAVTAFHFDFLPRGKRVIEYEVYVDRAGIYQAGIATLASYYAPQYTAHSAGASFTVE</sequence>
<dbReference type="InterPro" id="IPR008930">
    <property type="entry name" value="Terpenoid_cyclase/PrenylTrfase"/>
</dbReference>
<dbReference type="Pfam" id="PF00207">
    <property type="entry name" value="A2M"/>
    <property type="match status" value="1"/>
</dbReference>
<dbReference type="Proteomes" id="UP000824246">
    <property type="component" value="Unassembled WGS sequence"/>
</dbReference>
<dbReference type="InterPro" id="IPR051802">
    <property type="entry name" value="YfhM-like"/>
</dbReference>
<comment type="similarity">
    <text evidence="1">Belongs to the protease inhibitor I39 (alpha-2-macroglobulin) family. Bacterial alpha-2-macroglobulin subfamily.</text>
</comment>
<reference evidence="3" key="2">
    <citation type="submission" date="2021-04" db="EMBL/GenBank/DDBJ databases">
        <authorList>
            <person name="Gilroy R."/>
        </authorList>
    </citation>
    <scope>NUCLEOTIDE SEQUENCE</scope>
    <source>
        <strain evidence="3">ChiHjej12B11-16260</strain>
    </source>
</reference>
<comment type="caution">
    <text evidence="3">The sequence shown here is derived from an EMBL/GenBank/DDBJ whole genome shotgun (WGS) entry which is preliminary data.</text>
</comment>
<proteinExistence type="inferred from homology"/>
<dbReference type="Gene3D" id="2.60.40.1930">
    <property type="match status" value="1"/>
</dbReference>
<dbReference type="EMBL" id="DXFB01000081">
    <property type="protein sequence ID" value="HIX45158.1"/>
    <property type="molecule type" value="Genomic_DNA"/>
</dbReference>
<name>A0A9D2APJ3_9BACT</name>
<dbReference type="PANTHER" id="PTHR40094:SF1">
    <property type="entry name" value="UBIQUITIN DOMAIN-CONTAINING PROTEIN"/>
    <property type="match status" value="1"/>
</dbReference>
<dbReference type="GO" id="GO:0004866">
    <property type="term" value="F:endopeptidase inhibitor activity"/>
    <property type="evidence" value="ECO:0007669"/>
    <property type="project" value="InterPro"/>
</dbReference>
<dbReference type="SMART" id="SM01360">
    <property type="entry name" value="A2M"/>
    <property type="match status" value="1"/>
</dbReference>
<dbReference type="Gene3D" id="1.50.10.20">
    <property type="match status" value="1"/>
</dbReference>
<reference evidence="3" key="1">
    <citation type="journal article" date="2021" name="PeerJ">
        <title>Extensive microbial diversity within the chicken gut microbiome revealed by metagenomics and culture.</title>
        <authorList>
            <person name="Gilroy R."/>
            <person name="Ravi A."/>
            <person name="Getino M."/>
            <person name="Pursley I."/>
            <person name="Horton D.L."/>
            <person name="Alikhan N.F."/>
            <person name="Baker D."/>
            <person name="Gharbi K."/>
            <person name="Hall N."/>
            <person name="Watson M."/>
            <person name="Adriaenssens E.M."/>
            <person name="Foster-Nyarko E."/>
            <person name="Jarju S."/>
            <person name="Secka A."/>
            <person name="Antonio M."/>
            <person name="Oren A."/>
            <person name="Chaudhuri R.R."/>
            <person name="La Ragione R."/>
            <person name="Hildebrand F."/>
            <person name="Pallen M.J."/>
        </authorList>
    </citation>
    <scope>NUCLEOTIDE SEQUENCE</scope>
    <source>
        <strain evidence="3">ChiHjej12B11-16260</strain>
    </source>
</reference>
<dbReference type="InterPro" id="IPR041246">
    <property type="entry name" value="Bact_MG10"/>
</dbReference>
<organism evidence="3 4">
    <name type="scientific">Candidatus Barnesiella excrementipullorum</name>
    <dbReference type="NCBI Taxonomy" id="2838479"/>
    <lineage>
        <taxon>Bacteria</taxon>
        <taxon>Pseudomonadati</taxon>
        <taxon>Bacteroidota</taxon>
        <taxon>Bacteroidia</taxon>
        <taxon>Bacteroidales</taxon>
        <taxon>Barnesiellaceae</taxon>
        <taxon>Barnesiella</taxon>
    </lineage>
</organism>
<dbReference type="InterPro" id="IPR001599">
    <property type="entry name" value="Macroglobln_a2"/>
</dbReference>
<protein>
    <recommendedName>
        <fullName evidence="2">Alpha-2-macroglobulin domain-containing protein</fullName>
    </recommendedName>
</protein>
<evidence type="ECO:0000256" key="1">
    <source>
        <dbReference type="ARBA" id="ARBA00010556"/>
    </source>
</evidence>
<dbReference type="SUPFAM" id="SSF48239">
    <property type="entry name" value="Terpenoid cyclases/Protein prenyltransferases"/>
    <property type="match status" value="1"/>
</dbReference>
<evidence type="ECO:0000313" key="4">
    <source>
        <dbReference type="Proteomes" id="UP000824246"/>
    </source>
</evidence>